<dbReference type="GO" id="GO:0006574">
    <property type="term" value="P:L-valine catabolic process"/>
    <property type="evidence" value="ECO:0007669"/>
    <property type="project" value="TreeGrafter"/>
</dbReference>
<feature type="domain" description="Enoyl-CoA hydratase/isomerase" evidence="4">
    <location>
        <begin position="26"/>
        <end position="359"/>
    </location>
</feature>
<dbReference type="Proteomes" id="UP000306985">
    <property type="component" value="Unassembled WGS sequence"/>
</dbReference>
<evidence type="ECO:0000259" key="4">
    <source>
        <dbReference type="Pfam" id="PF16113"/>
    </source>
</evidence>
<evidence type="ECO:0000256" key="1">
    <source>
        <dbReference type="ARBA" id="ARBA00001709"/>
    </source>
</evidence>
<dbReference type="Gene3D" id="3.90.226.10">
    <property type="entry name" value="2-enoyl-CoA Hydratase, Chain A, domain 1"/>
    <property type="match status" value="1"/>
</dbReference>
<comment type="catalytic activity">
    <reaction evidence="1">
        <text>3-hydroxy-2-methylpropanoyl-CoA + H2O = 3-hydroxy-2-methylpropanoate + CoA + H(+)</text>
        <dbReference type="Rhea" id="RHEA:20888"/>
        <dbReference type="ChEBI" id="CHEBI:11805"/>
        <dbReference type="ChEBI" id="CHEBI:15377"/>
        <dbReference type="ChEBI" id="CHEBI:15378"/>
        <dbReference type="ChEBI" id="CHEBI:57287"/>
        <dbReference type="ChEBI" id="CHEBI:57340"/>
        <dbReference type="EC" id="3.1.2.4"/>
    </reaction>
</comment>
<keyword evidence="3" id="KW-0378">Hydrolase</keyword>
<sequence>MNDTAAVPAAAAPSEPEIEVSVTGSVGHLRLNRPRRINALTQDMIATVRQALRRWRDDDAVRMVLIDGAGERGLCAGADIRELRSALLDAGSAGVEQGTRFFVEEYGMNAELAEYPKPVVALMDGIVLGGGMGISAHSRIRVATERSSLGMPETAIGLFPDVGIMYLLARAPGEVGTHATLSGARFTATDALAAGLVDQIVASTALDDLRAALFAGRSPEDPDLWAEFALSSDERPAAALTGPDREWIDACYTGDAPQDVLAIVQRLQARPEPAAQAAAQTLRGMSPTSLAVSLVALRRAADLSLREVLDQDLTLATACLRHPDLPEGIRARLVDRDNDPHWTPARLEDVDPAEVTRFFG</sequence>
<evidence type="ECO:0000256" key="2">
    <source>
        <dbReference type="ARBA" id="ARBA00011915"/>
    </source>
</evidence>
<reference evidence="5 6" key="1">
    <citation type="submission" date="2019-05" db="EMBL/GenBank/DDBJ databases">
        <title>Nakamurella sp. N5BH11, whole genome shotgun sequence.</title>
        <authorList>
            <person name="Tuo L."/>
        </authorList>
    </citation>
    <scope>NUCLEOTIDE SEQUENCE [LARGE SCALE GENOMIC DNA]</scope>
    <source>
        <strain evidence="5 6">N5BH11</strain>
    </source>
</reference>
<dbReference type="GO" id="GO:0016853">
    <property type="term" value="F:isomerase activity"/>
    <property type="evidence" value="ECO:0007669"/>
    <property type="project" value="UniProtKB-KW"/>
</dbReference>
<dbReference type="InterPro" id="IPR045004">
    <property type="entry name" value="ECH_dom"/>
</dbReference>
<dbReference type="SUPFAM" id="SSF52096">
    <property type="entry name" value="ClpP/crotonase"/>
    <property type="match status" value="1"/>
</dbReference>
<keyword evidence="6" id="KW-1185">Reference proteome</keyword>
<dbReference type="CDD" id="cd06558">
    <property type="entry name" value="crotonase-like"/>
    <property type="match status" value="1"/>
</dbReference>
<evidence type="ECO:0000256" key="3">
    <source>
        <dbReference type="ARBA" id="ARBA00022801"/>
    </source>
</evidence>
<keyword evidence="5" id="KW-0413">Isomerase</keyword>
<dbReference type="PANTHER" id="PTHR43176:SF3">
    <property type="entry name" value="3-HYDROXYISOBUTYRYL-COA HYDROLASE, MITOCHONDRIAL"/>
    <property type="match status" value="1"/>
</dbReference>
<dbReference type="AlphaFoldDB" id="A0A4U6QEJ5"/>
<dbReference type="GO" id="GO:0005829">
    <property type="term" value="C:cytosol"/>
    <property type="evidence" value="ECO:0007669"/>
    <property type="project" value="TreeGrafter"/>
</dbReference>
<comment type="caution">
    <text evidence="5">The sequence shown here is derived from an EMBL/GenBank/DDBJ whole genome shotgun (WGS) entry which is preliminary data.</text>
</comment>
<proteinExistence type="predicted"/>
<dbReference type="EMBL" id="SZZH01000003">
    <property type="protein sequence ID" value="TKV58491.1"/>
    <property type="molecule type" value="Genomic_DNA"/>
</dbReference>
<dbReference type="InterPro" id="IPR029045">
    <property type="entry name" value="ClpP/crotonase-like_dom_sf"/>
</dbReference>
<dbReference type="Pfam" id="PF16113">
    <property type="entry name" value="ECH_2"/>
    <property type="match status" value="1"/>
</dbReference>
<dbReference type="GO" id="GO:0003860">
    <property type="term" value="F:3-hydroxyisobutyryl-CoA hydrolase activity"/>
    <property type="evidence" value="ECO:0007669"/>
    <property type="project" value="UniProtKB-EC"/>
</dbReference>
<dbReference type="InterPro" id="IPR032259">
    <property type="entry name" value="HIBYL-CoA-H"/>
</dbReference>
<organism evidence="5 6">
    <name type="scientific">Nakamurella flava</name>
    <dbReference type="NCBI Taxonomy" id="2576308"/>
    <lineage>
        <taxon>Bacteria</taxon>
        <taxon>Bacillati</taxon>
        <taxon>Actinomycetota</taxon>
        <taxon>Actinomycetes</taxon>
        <taxon>Nakamurellales</taxon>
        <taxon>Nakamurellaceae</taxon>
        <taxon>Nakamurella</taxon>
    </lineage>
</organism>
<dbReference type="NCBIfam" id="NF004127">
    <property type="entry name" value="PRK05617.1"/>
    <property type="match status" value="1"/>
</dbReference>
<gene>
    <name evidence="5" type="ORF">FDO65_13140</name>
</gene>
<name>A0A4U6QEJ5_9ACTN</name>
<evidence type="ECO:0000313" key="5">
    <source>
        <dbReference type="EMBL" id="TKV58491.1"/>
    </source>
</evidence>
<accession>A0A4U6QEJ5</accession>
<dbReference type="EC" id="3.1.2.4" evidence="2"/>
<dbReference type="PANTHER" id="PTHR43176">
    <property type="entry name" value="3-HYDROXYISOBUTYRYL-COA HYDROLASE-RELATED"/>
    <property type="match status" value="1"/>
</dbReference>
<protein>
    <recommendedName>
        <fullName evidence="2">3-hydroxyisobutyryl-CoA hydrolase</fullName>
        <ecNumber evidence="2">3.1.2.4</ecNumber>
    </recommendedName>
</protein>
<dbReference type="RefSeq" id="WP_137450154.1">
    <property type="nucleotide sequence ID" value="NZ_SZZH01000003.1"/>
</dbReference>
<dbReference type="OrthoDB" id="9790967at2"/>
<evidence type="ECO:0000313" key="6">
    <source>
        <dbReference type="Proteomes" id="UP000306985"/>
    </source>
</evidence>